<evidence type="ECO:0000256" key="1">
    <source>
        <dbReference type="ARBA" id="ARBA00022694"/>
    </source>
</evidence>
<feature type="non-terminal residue" evidence="3">
    <location>
        <position position="81"/>
    </location>
</feature>
<name>A0ABY2TXI5_9PSED</name>
<dbReference type="Proteomes" id="UP000304941">
    <property type="component" value="Unassembled WGS sequence"/>
</dbReference>
<evidence type="ECO:0000313" key="3">
    <source>
        <dbReference type="EMBL" id="TLG88259.1"/>
    </source>
</evidence>
<dbReference type="InterPro" id="IPR011063">
    <property type="entry name" value="TilS/TtcA_N"/>
</dbReference>
<keyword evidence="1" id="KW-0819">tRNA processing</keyword>
<dbReference type="SUPFAM" id="SSF52402">
    <property type="entry name" value="Adenine nucleotide alpha hydrolases-like"/>
    <property type="match status" value="1"/>
</dbReference>
<gene>
    <name evidence="3" type="ORF">FEM54_27145</name>
</gene>
<evidence type="ECO:0000259" key="2">
    <source>
        <dbReference type="Pfam" id="PF01171"/>
    </source>
</evidence>
<dbReference type="Gene3D" id="3.40.50.620">
    <property type="entry name" value="HUPs"/>
    <property type="match status" value="1"/>
</dbReference>
<dbReference type="EMBL" id="VBVZ01000593">
    <property type="protein sequence ID" value="TLG88259.1"/>
    <property type="molecule type" value="Genomic_DNA"/>
</dbReference>
<reference evidence="3 4" key="1">
    <citation type="submission" date="2019-05" db="EMBL/GenBank/DDBJ databases">
        <title>Pseudomonas edaphica sp. nov., isolated from rhizospheric soil of Cistus ladanifer L. in Spain.</title>
        <authorList>
            <person name="Peix A."/>
        </authorList>
    </citation>
    <scope>NUCLEOTIDE SEQUENCE [LARGE SCALE GENOMIC DNA]</scope>
    <source>
        <strain evidence="3 4">RD25</strain>
    </source>
</reference>
<accession>A0ABY2TXI5</accession>
<feature type="domain" description="tRNA(Ile)-lysidine/2-thiocytidine synthase N-terminal" evidence="2">
    <location>
        <begin position="23"/>
        <end position="80"/>
    </location>
</feature>
<dbReference type="Pfam" id="PF01171">
    <property type="entry name" value="ATP_bind_3"/>
    <property type="match status" value="1"/>
</dbReference>
<protein>
    <submittedName>
        <fullName evidence="3">tRNA(Ile)-lysidine synthetase</fullName>
    </submittedName>
</protein>
<evidence type="ECO:0000313" key="4">
    <source>
        <dbReference type="Proteomes" id="UP000304941"/>
    </source>
</evidence>
<dbReference type="InterPro" id="IPR014729">
    <property type="entry name" value="Rossmann-like_a/b/a_fold"/>
</dbReference>
<dbReference type="RefSeq" id="WP_276614842.1">
    <property type="nucleotide sequence ID" value="NZ_VBVZ01000593.1"/>
</dbReference>
<keyword evidence="4" id="KW-1185">Reference proteome</keyword>
<comment type="caution">
    <text evidence="3">The sequence shown here is derived from an EMBL/GenBank/DDBJ whole genome shotgun (WGS) entry which is preliminary data.</text>
</comment>
<sequence length="81" mass="8634">MSPTLPAKLLRNLAPWRNAPAWHIAFSGGLDSTVLLHLLASLANTETLPPLSAIHVHHGLQAAADAWPSHCQGVCDELDVP</sequence>
<proteinExistence type="predicted"/>
<organism evidence="3 4">
    <name type="scientific">Pseudomonas edaphica</name>
    <dbReference type="NCBI Taxonomy" id="2006980"/>
    <lineage>
        <taxon>Bacteria</taxon>
        <taxon>Pseudomonadati</taxon>
        <taxon>Pseudomonadota</taxon>
        <taxon>Gammaproteobacteria</taxon>
        <taxon>Pseudomonadales</taxon>
        <taxon>Pseudomonadaceae</taxon>
        <taxon>Pseudomonas</taxon>
    </lineage>
</organism>